<dbReference type="AlphaFoldDB" id="A0A178ZR07"/>
<evidence type="ECO:0000256" key="1">
    <source>
        <dbReference type="ARBA" id="ARBA00001947"/>
    </source>
</evidence>
<dbReference type="SUPFAM" id="SSF50129">
    <property type="entry name" value="GroES-like"/>
    <property type="match status" value="1"/>
</dbReference>
<dbReference type="PANTHER" id="PTHR43880:SF9">
    <property type="entry name" value="ALCOHOL DEHYDROGENASE 1"/>
    <property type="match status" value="1"/>
</dbReference>
<dbReference type="Gene3D" id="3.40.50.720">
    <property type="entry name" value="NAD(P)-binding Rossmann-like Domain"/>
    <property type="match status" value="2"/>
</dbReference>
<dbReference type="GO" id="GO:0051903">
    <property type="term" value="F:S-(hydroxymethyl)glutathione dehydrogenase [NAD(P)+] activity"/>
    <property type="evidence" value="ECO:0007669"/>
    <property type="project" value="TreeGrafter"/>
</dbReference>
<dbReference type="EMBL" id="LVYI01000003">
    <property type="protein sequence ID" value="OAP61806.1"/>
    <property type="molecule type" value="Genomic_DNA"/>
</dbReference>
<reference evidence="11 12" key="1">
    <citation type="submission" date="2016-04" db="EMBL/GenBank/DDBJ databases">
        <title>Draft genome of Fonsecaea erecta CBS 125763.</title>
        <authorList>
            <person name="Weiss V.A."/>
            <person name="Vicente V.A."/>
            <person name="Raittz R.T."/>
            <person name="Moreno L.F."/>
            <person name="De Souza E.M."/>
            <person name="Pedrosa F.O."/>
            <person name="Steffens M.B."/>
            <person name="Faoro H."/>
            <person name="Tadra-Sfeir M.Z."/>
            <person name="Najafzadeh M.J."/>
            <person name="Felipe M.S."/>
            <person name="Teixeira M."/>
            <person name="Sun J."/>
            <person name="Xi L."/>
            <person name="Gomes R."/>
            <person name="De Azevedo C.M."/>
            <person name="Salgado C.G."/>
            <person name="Da Silva M.B."/>
            <person name="Nascimento M.F."/>
            <person name="Queiroz-Telles F."/>
            <person name="Attili D.S."/>
            <person name="Gorbushina A."/>
        </authorList>
    </citation>
    <scope>NUCLEOTIDE SEQUENCE [LARGE SCALE GENOMIC DNA]</scope>
    <source>
        <strain evidence="11 12">CBS 125763</strain>
    </source>
</reference>
<evidence type="ECO:0000313" key="12">
    <source>
        <dbReference type="Proteomes" id="UP000078343"/>
    </source>
</evidence>
<evidence type="ECO:0000256" key="9">
    <source>
        <dbReference type="ARBA" id="ARBA00041139"/>
    </source>
</evidence>
<comment type="caution">
    <text evidence="11">The sequence shown here is derived from an EMBL/GenBank/DDBJ whole genome shotgun (WGS) entry which is preliminary data.</text>
</comment>
<dbReference type="Proteomes" id="UP000078343">
    <property type="component" value="Unassembled WGS sequence"/>
</dbReference>
<protein>
    <recommendedName>
        <fullName evidence="9">Alcohol dehydrogenase 1</fullName>
    </recommendedName>
</protein>
<evidence type="ECO:0000313" key="11">
    <source>
        <dbReference type="EMBL" id="OAP61806.1"/>
    </source>
</evidence>
<keyword evidence="7" id="KW-0560">Oxidoreductase</keyword>
<dbReference type="GO" id="GO:0005829">
    <property type="term" value="C:cytosol"/>
    <property type="evidence" value="ECO:0007669"/>
    <property type="project" value="TreeGrafter"/>
</dbReference>
<evidence type="ECO:0000259" key="10">
    <source>
        <dbReference type="Pfam" id="PF00107"/>
    </source>
</evidence>
<dbReference type="Gene3D" id="3.90.180.10">
    <property type="entry name" value="Medium-chain alcohol dehydrogenases, catalytic domain"/>
    <property type="match status" value="2"/>
</dbReference>
<keyword evidence="8" id="KW-0520">NAD</keyword>
<accession>A0A178ZR07</accession>
<comment type="cofactor">
    <cofactor evidence="1">
        <name>Zn(2+)</name>
        <dbReference type="ChEBI" id="CHEBI:29105"/>
    </cofactor>
</comment>
<dbReference type="SUPFAM" id="SSF51735">
    <property type="entry name" value="NAD(P)-binding Rossmann-fold domains"/>
    <property type="match status" value="1"/>
</dbReference>
<dbReference type="PANTHER" id="PTHR43880">
    <property type="entry name" value="ALCOHOL DEHYDROGENASE"/>
    <property type="match status" value="1"/>
</dbReference>
<keyword evidence="4" id="KW-0963">Cytoplasm</keyword>
<gene>
    <name evidence="11" type="ORF">AYL99_04009</name>
</gene>
<keyword evidence="6" id="KW-0862">Zinc</keyword>
<dbReference type="InterPro" id="IPR036291">
    <property type="entry name" value="NAD(P)-bd_dom_sf"/>
</dbReference>
<dbReference type="GO" id="GO:0046294">
    <property type="term" value="P:formaldehyde catabolic process"/>
    <property type="evidence" value="ECO:0007669"/>
    <property type="project" value="TreeGrafter"/>
</dbReference>
<name>A0A178ZR07_9EURO</name>
<evidence type="ECO:0000256" key="6">
    <source>
        <dbReference type="ARBA" id="ARBA00022833"/>
    </source>
</evidence>
<dbReference type="OrthoDB" id="1560166at2759"/>
<comment type="subcellular location">
    <subcellularLocation>
        <location evidence="2">Cytoplasm</location>
    </subcellularLocation>
</comment>
<feature type="domain" description="Alcohol dehydrogenase-like C-terminal" evidence="10">
    <location>
        <begin position="95"/>
        <end position="196"/>
    </location>
</feature>
<dbReference type="Pfam" id="PF00107">
    <property type="entry name" value="ADH_zinc_N"/>
    <property type="match status" value="1"/>
</dbReference>
<dbReference type="GO" id="GO:0008270">
    <property type="term" value="F:zinc ion binding"/>
    <property type="evidence" value="ECO:0007669"/>
    <property type="project" value="TreeGrafter"/>
</dbReference>
<evidence type="ECO:0000256" key="2">
    <source>
        <dbReference type="ARBA" id="ARBA00004496"/>
    </source>
</evidence>
<dbReference type="GeneID" id="30008178"/>
<dbReference type="InterPro" id="IPR011032">
    <property type="entry name" value="GroES-like_sf"/>
</dbReference>
<dbReference type="RefSeq" id="XP_018695173.1">
    <property type="nucleotide sequence ID" value="XM_018835523.1"/>
</dbReference>
<keyword evidence="12" id="KW-1185">Reference proteome</keyword>
<organism evidence="11 12">
    <name type="scientific">Fonsecaea erecta</name>
    <dbReference type="NCBI Taxonomy" id="1367422"/>
    <lineage>
        <taxon>Eukaryota</taxon>
        <taxon>Fungi</taxon>
        <taxon>Dikarya</taxon>
        <taxon>Ascomycota</taxon>
        <taxon>Pezizomycotina</taxon>
        <taxon>Eurotiomycetes</taxon>
        <taxon>Chaetothyriomycetidae</taxon>
        <taxon>Chaetothyriales</taxon>
        <taxon>Herpotrichiellaceae</taxon>
        <taxon>Fonsecaea</taxon>
    </lineage>
</organism>
<evidence type="ECO:0000256" key="5">
    <source>
        <dbReference type="ARBA" id="ARBA00022723"/>
    </source>
</evidence>
<sequence>MSTLAAARAADGTPVSLPDGRRVRGQFFGQSSFSELAIVDVRSVVKFAGAENDLSFLARLGCGYMTGAGTIFNVLRPPATSALVVLGLGAVGLAALELARSLGVRHVINSQQGDIAKSTCTRYPDGVGYIVDTTGSTSLITSGIKAPGHSGTLAVVGVSAPGTRTEIDPVDLLISCKRAIGVILGSADLQQLLPRLVKLVRPDEFPVRRLSKVYAAQDIDQAVADMEEGLTVKPVLAW</sequence>
<proteinExistence type="predicted"/>
<comment type="subunit">
    <text evidence="3">Homodimer.</text>
</comment>
<evidence type="ECO:0000256" key="4">
    <source>
        <dbReference type="ARBA" id="ARBA00022490"/>
    </source>
</evidence>
<evidence type="ECO:0000256" key="8">
    <source>
        <dbReference type="ARBA" id="ARBA00023027"/>
    </source>
</evidence>
<keyword evidence="5" id="KW-0479">Metal-binding</keyword>
<evidence type="ECO:0000256" key="7">
    <source>
        <dbReference type="ARBA" id="ARBA00023002"/>
    </source>
</evidence>
<evidence type="ECO:0000256" key="3">
    <source>
        <dbReference type="ARBA" id="ARBA00011738"/>
    </source>
</evidence>
<dbReference type="STRING" id="1367422.A0A178ZR07"/>
<dbReference type="InterPro" id="IPR013149">
    <property type="entry name" value="ADH-like_C"/>
</dbReference>